<evidence type="ECO:0000313" key="5">
    <source>
        <dbReference type="EMBL" id="RZU51740.1"/>
    </source>
</evidence>
<protein>
    <submittedName>
        <fullName evidence="5">Proprotein convertase P-domain-containing protein</fullName>
    </submittedName>
</protein>
<evidence type="ECO:0000256" key="2">
    <source>
        <dbReference type="ARBA" id="ARBA00022801"/>
    </source>
</evidence>
<evidence type="ECO:0000256" key="3">
    <source>
        <dbReference type="SAM" id="SignalP"/>
    </source>
</evidence>
<sequence>MRVGVVASLLAMSAIVSAAPAAAAEPPYSVSATPSTTTIQPGGTVTVAVQTEMSTDRQPVALELSAFTGISAEVTFERPKLTAGESTTMTMRVNPDARSGTHRIEVMAHMNGPEFFTQYATFDLTVTGFTMAVGPQAATVEPGGSATTTITAAGEGHNISFFAPKLPADMTATLSPWSVGEGGTSTLTVQTTKYTPPGTYPIRVVGRSSVNEQESIFTLTIPGHQPGCSGRTDVPVWAPWITTAKSWVNVSGCDRRASSRTTVELHLRGKNVEPLQVVLLTPNGYSRVVKKANYDRHRASLDETFTVDASTEPANGVWELRLFNGDTHSTQLVGWTVNP</sequence>
<dbReference type="PROSITE" id="PS51829">
    <property type="entry name" value="P_HOMO_B"/>
    <property type="match status" value="1"/>
</dbReference>
<gene>
    <name evidence="5" type="ORF">EV385_3573</name>
</gene>
<dbReference type="InterPro" id="IPR013783">
    <property type="entry name" value="Ig-like_fold"/>
</dbReference>
<feature type="chain" id="PRO_5039398521" evidence="3">
    <location>
        <begin position="19"/>
        <end position="339"/>
    </location>
</feature>
<dbReference type="Gene3D" id="2.60.40.10">
    <property type="entry name" value="Immunoglobulins"/>
    <property type="match status" value="1"/>
</dbReference>
<dbReference type="InterPro" id="IPR002884">
    <property type="entry name" value="P_dom"/>
</dbReference>
<dbReference type="RefSeq" id="WP_130510465.1">
    <property type="nucleotide sequence ID" value="NZ_SHKY01000001.1"/>
</dbReference>
<organism evidence="5 6">
    <name type="scientific">Krasilnikovia cinnamomea</name>
    <dbReference type="NCBI Taxonomy" id="349313"/>
    <lineage>
        <taxon>Bacteria</taxon>
        <taxon>Bacillati</taxon>
        <taxon>Actinomycetota</taxon>
        <taxon>Actinomycetes</taxon>
        <taxon>Micromonosporales</taxon>
        <taxon>Micromonosporaceae</taxon>
        <taxon>Krasilnikovia</taxon>
    </lineage>
</organism>
<comment type="caution">
    <text evidence="5">The sequence shown here is derived from an EMBL/GenBank/DDBJ whole genome shotgun (WGS) entry which is preliminary data.</text>
</comment>
<reference evidence="5 6" key="1">
    <citation type="submission" date="2019-02" db="EMBL/GenBank/DDBJ databases">
        <title>Sequencing the genomes of 1000 actinobacteria strains.</title>
        <authorList>
            <person name="Klenk H.-P."/>
        </authorList>
    </citation>
    <scope>NUCLEOTIDE SEQUENCE [LARGE SCALE GENOMIC DNA]</scope>
    <source>
        <strain evidence="5 6">DSM 45162</strain>
    </source>
</reference>
<proteinExistence type="predicted"/>
<dbReference type="SUPFAM" id="SSF49785">
    <property type="entry name" value="Galactose-binding domain-like"/>
    <property type="match status" value="1"/>
</dbReference>
<keyword evidence="6" id="KW-1185">Reference proteome</keyword>
<accession>A0A4Q7ZLA1</accession>
<dbReference type="Proteomes" id="UP000292564">
    <property type="component" value="Unassembled WGS sequence"/>
</dbReference>
<feature type="domain" description="P/Homo B" evidence="4">
    <location>
        <begin position="209"/>
        <end position="339"/>
    </location>
</feature>
<evidence type="ECO:0000313" key="6">
    <source>
        <dbReference type="Proteomes" id="UP000292564"/>
    </source>
</evidence>
<keyword evidence="2" id="KW-0378">Hydrolase</keyword>
<dbReference type="EMBL" id="SHKY01000001">
    <property type="protein sequence ID" value="RZU51740.1"/>
    <property type="molecule type" value="Genomic_DNA"/>
</dbReference>
<feature type="signal peptide" evidence="3">
    <location>
        <begin position="1"/>
        <end position="18"/>
    </location>
</feature>
<keyword evidence="1" id="KW-0645">Protease</keyword>
<dbReference type="SUPFAM" id="SSF49299">
    <property type="entry name" value="PKD domain"/>
    <property type="match status" value="1"/>
</dbReference>
<evidence type="ECO:0000259" key="4">
    <source>
        <dbReference type="PROSITE" id="PS51829"/>
    </source>
</evidence>
<keyword evidence="3" id="KW-0732">Signal</keyword>
<evidence type="ECO:0000256" key="1">
    <source>
        <dbReference type="ARBA" id="ARBA00022670"/>
    </source>
</evidence>
<name>A0A4Q7ZLA1_9ACTN</name>
<dbReference type="Pfam" id="PF01483">
    <property type="entry name" value="P_proprotein"/>
    <property type="match status" value="1"/>
</dbReference>
<dbReference type="GO" id="GO:0005975">
    <property type="term" value="P:carbohydrate metabolic process"/>
    <property type="evidence" value="ECO:0007669"/>
    <property type="project" value="UniProtKB-ARBA"/>
</dbReference>
<dbReference type="InterPro" id="IPR035986">
    <property type="entry name" value="PKD_dom_sf"/>
</dbReference>
<dbReference type="InterPro" id="IPR008979">
    <property type="entry name" value="Galactose-bd-like_sf"/>
</dbReference>
<dbReference type="OrthoDB" id="9815940at2"/>
<dbReference type="GO" id="GO:0004252">
    <property type="term" value="F:serine-type endopeptidase activity"/>
    <property type="evidence" value="ECO:0007669"/>
    <property type="project" value="InterPro"/>
</dbReference>
<dbReference type="AlphaFoldDB" id="A0A4Q7ZLA1"/>
<dbReference type="GO" id="GO:0006508">
    <property type="term" value="P:proteolysis"/>
    <property type="evidence" value="ECO:0007669"/>
    <property type="project" value="UniProtKB-KW"/>
</dbReference>